<dbReference type="Proteomes" id="UP000287447">
    <property type="component" value="Unassembled WGS sequence"/>
</dbReference>
<reference evidence="2" key="1">
    <citation type="submission" date="2019-01" db="EMBL/GenBank/DDBJ databases">
        <title>Gri0909 isolated from a small marine red alga.</title>
        <authorList>
            <person name="Kim J."/>
            <person name="Jeong S.E."/>
            <person name="Jeon C.O."/>
        </authorList>
    </citation>
    <scope>NUCLEOTIDE SEQUENCE [LARGE SCALE GENOMIC DNA]</scope>
    <source>
        <strain evidence="2">Gri0909</strain>
    </source>
</reference>
<sequence>MKHQAMAKRDETLTATRIGDLLPKGIAIFCWCNRCGHNAVVDSHQLAASLGPALPVPDIGVHMRCSGCGSKDVATRPDWPSLGQVARHS</sequence>
<organism evidence="1 2">
    <name type="scientific">Hwanghaeella grinnelliae</name>
    <dbReference type="NCBI Taxonomy" id="2500179"/>
    <lineage>
        <taxon>Bacteria</taxon>
        <taxon>Pseudomonadati</taxon>
        <taxon>Pseudomonadota</taxon>
        <taxon>Alphaproteobacteria</taxon>
        <taxon>Rhodospirillales</taxon>
        <taxon>Rhodospirillaceae</taxon>
        <taxon>Hwanghaeella</taxon>
    </lineage>
</organism>
<evidence type="ECO:0000313" key="2">
    <source>
        <dbReference type="Proteomes" id="UP000287447"/>
    </source>
</evidence>
<keyword evidence="2" id="KW-1185">Reference proteome</keyword>
<dbReference type="OrthoDB" id="7361081at2"/>
<gene>
    <name evidence="1" type="ORF">EOI86_05805</name>
</gene>
<dbReference type="AlphaFoldDB" id="A0A3S2WVY4"/>
<accession>A0A3S2WVY4</accession>
<evidence type="ECO:0000313" key="1">
    <source>
        <dbReference type="EMBL" id="RVU39773.1"/>
    </source>
</evidence>
<protein>
    <submittedName>
        <fullName evidence="1">Uncharacterized protein</fullName>
    </submittedName>
</protein>
<proteinExistence type="predicted"/>
<name>A0A3S2WVY4_9PROT</name>
<comment type="caution">
    <text evidence="1">The sequence shown here is derived from an EMBL/GenBank/DDBJ whole genome shotgun (WGS) entry which is preliminary data.</text>
</comment>
<dbReference type="EMBL" id="SADE01000001">
    <property type="protein sequence ID" value="RVU39773.1"/>
    <property type="molecule type" value="Genomic_DNA"/>
</dbReference>